<sequence length="146" mass="16992">MDHEKVKHLVHLRSEHDKYINDNGLIRGVYFTYIREYRPDTNNEFKCRKTEQRIPFENLNDDFCDCEDGTDEPSTNACPSGIFYCDTQFPKVTINSIPSSRVNDGICDCCDGSDEWMNKSKLLGHKTKNNIRHYVSKCLNICKRTS</sequence>
<dbReference type="Proteomes" id="UP000324832">
    <property type="component" value="Unassembled WGS sequence"/>
</dbReference>
<reference evidence="3 4" key="1">
    <citation type="submission" date="2017-07" db="EMBL/GenBank/DDBJ databases">
        <authorList>
            <person name="Talla V."/>
            <person name="Backstrom N."/>
        </authorList>
    </citation>
    <scope>NUCLEOTIDE SEQUENCE [LARGE SCALE GENOMIC DNA]</scope>
</reference>
<dbReference type="PANTHER" id="PTHR12630">
    <property type="entry name" value="N-LINKED OLIGOSACCHARIDE PROCESSING"/>
    <property type="match status" value="1"/>
</dbReference>
<evidence type="ECO:0000256" key="1">
    <source>
        <dbReference type="ARBA" id="ARBA00023157"/>
    </source>
</evidence>
<dbReference type="Gene3D" id="4.10.400.10">
    <property type="entry name" value="Low-density Lipoprotein Receptor"/>
    <property type="match status" value="1"/>
</dbReference>
<feature type="domain" description="Glucosidase II beta subunit N-terminal" evidence="2">
    <location>
        <begin position="25"/>
        <end position="132"/>
    </location>
</feature>
<accession>A0A5E4R3G8</accession>
<dbReference type="AlphaFoldDB" id="A0A5E4R3G8"/>
<dbReference type="GO" id="GO:0006491">
    <property type="term" value="P:N-glycan processing"/>
    <property type="evidence" value="ECO:0007669"/>
    <property type="project" value="TreeGrafter"/>
</dbReference>
<evidence type="ECO:0000259" key="2">
    <source>
        <dbReference type="Pfam" id="PF12999"/>
    </source>
</evidence>
<dbReference type="InterPro" id="IPR028146">
    <property type="entry name" value="PRKCSH_N"/>
</dbReference>
<dbReference type="PANTHER" id="PTHR12630:SF1">
    <property type="entry name" value="GLUCOSIDASE 2 SUBUNIT BETA"/>
    <property type="match status" value="1"/>
</dbReference>
<protein>
    <recommendedName>
        <fullName evidence="2">Glucosidase II beta subunit N-terminal domain-containing protein</fullName>
    </recommendedName>
</protein>
<dbReference type="GO" id="GO:0017177">
    <property type="term" value="C:glucosidase II complex"/>
    <property type="evidence" value="ECO:0007669"/>
    <property type="project" value="TreeGrafter"/>
</dbReference>
<evidence type="ECO:0000313" key="3">
    <source>
        <dbReference type="EMBL" id="VVD05247.1"/>
    </source>
</evidence>
<gene>
    <name evidence="3" type="ORF">LSINAPIS_LOCUS14825</name>
</gene>
<dbReference type="Pfam" id="PF12999">
    <property type="entry name" value="PRKCSH-like"/>
    <property type="match status" value="1"/>
</dbReference>
<dbReference type="EMBL" id="FZQP02006948">
    <property type="protein sequence ID" value="VVD05247.1"/>
    <property type="molecule type" value="Genomic_DNA"/>
</dbReference>
<name>A0A5E4R3G8_9NEOP</name>
<keyword evidence="4" id="KW-1185">Reference proteome</keyword>
<dbReference type="SUPFAM" id="SSF57424">
    <property type="entry name" value="LDL receptor-like module"/>
    <property type="match status" value="1"/>
</dbReference>
<evidence type="ECO:0000313" key="4">
    <source>
        <dbReference type="Proteomes" id="UP000324832"/>
    </source>
</evidence>
<organism evidence="3 4">
    <name type="scientific">Leptidea sinapis</name>
    <dbReference type="NCBI Taxonomy" id="189913"/>
    <lineage>
        <taxon>Eukaryota</taxon>
        <taxon>Metazoa</taxon>
        <taxon>Ecdysozoa</taxon>
        <taxon>Arthropoda</taxon>
        <taxon>Hexapoda</taxon>
        <taxon>Insecta</taxon>
        <taxon>Pterygota</taxon>
        <taxon>Neoptera</taxon>
        <taxon>Endopterygota</taxon>
        <taxon>Lepidoptera</taxon>
        <taxon>Glossata</taxon>
        <taxon>Ditrysia</taxon>
        <taxon>Papilionoidea</taxon>
        <taxon>Pieridae</taxon>
        <taxon>Dismorphiinae</taxon>
        <taxon>Leptidea</taxon>
    </lineage>
</organism>
<keyword evidence="1" id="KW-1015">Disulfide bond</keyword>
<proteinExistence type="predicted"/>
<dbReference type="InterPro" id="IPR039794">
    <property type="entry name" value="Gtb1-like"/>
</dbReference>
<dbReference type="InterPro" id="IPR036055">
    <property type="entry name" value="LDL_receptor-like_sf"/>
</dbReference>